<keyword evidence="7 11" id="KW-0472">Membrane</keyword>
<keyword evidence="10 11" id="KW-0449">Lipoprotein</keyword>
<feature type="signal peptide" evidence="14">
    <location>
        <begin position="1"/>
        <end position="21"/>
    </location>
</feature>
<dbReference type="EC" id="5.2.1.8" evidence="11"/>
<dbReference type="SUPFAM" id="SSF54534">
    <property type="entry name" value="FKBP-like"/>
    <property type="match status" value="1"/>
</dbReference>
<evidence type="ECO:0000256" key="6">
    <source>
        <dbReference type="ARBA" id="ARBA00023110"/>
    </source>
</evidence>
<evidence type="ECO:0000256" key="14">
    <source>
        <dbReference type="SAM" id="SignalP"/>
    </source>
</evidence>
<dbReference type="Pfam" id="PF13616">
    <property type="entry name" value="Rotamase_3"/>
    <property type="match status" value="1"/>
</dbReference>
<evidence type="ECO:0000256" key="10">
    <source>
        <dbReference type="ARBA" id="ARBA00023288"/>
    </source>
</evidence>
<dbReference type="PROSITE" id="PS51257">
    <property type="entry name" value="PROKAR_LIPOPROTEIN"/>
    <property type="match status" value="1"/>
</dbReference>
<dbReference type="InterPro" id="IPR023058">
    <property type="entry name" value="PPIase_PpiC_CS"/>
</dbReference>
<dbReference type="Gene3D" id="1.10.3120.10">
    <property type="entry name" value="Trigger factor, C-terminal domain"/>
    <property type="match status" value="1"/>
</dbReference>
<evidence type="ECO:0000256" key="1">
    <source>
        <dbReference type="ARBA" id="ARBA00000971"/>
    </source>
</evidence>
<dbReference type="InterPro" id="IPR023059">
    <property type="entry name" value="Foldase_PrsA"/>
</dbReference>
<dbReference type="PANTHER" id="PTHR47245:SF1">
    <property type="entry name" value="FOLDASE PROTEIN PRSA"/>
    <property type="match status" value="1"/>
</dbReference>
<keyword evidence="9 11" id="KW-0413">Isomerase</keyword>
<dbReference type="RefSeq" id="WP_113868673.1">
    <property type="nucleotide sequence ID" value="NZ_BAABQN010000005.1"/>
</dbReference>
<dbReference type="InterPro" id="IPR027304">
    <property type="entry name" value="Trigger_fact/SurA_dom_sf"/>
</dbReference>
<dbReference type="GO" id="GO:0003755">
    <property type="term" value="F:peptidyl-prolyl cis-trans isomerase activity"/>
    <property type="evidence" value="ECO:0007669"/>
    <property type="project" value="UniProtKB-UniRule"/>
</dbReference>
<evidence type="ECO:0000256" key="12">
    <source>
        <dbReference type="SAM" id="Coils"/>
    </source>
</evidence>
<dbReference type="PANTHER" id="PTHR47245">
    <property type="entry name" value="PEPTIDYLPROLYL ISOMERASE"/>
    <property type="match status" value="1"/>
</dbReference>
<evidence type="ECO:0000313" key="17">
    <source>
        <dbReference type="Proteomes" id="UP000252254"/>
    </source>
</evidence>
<feature type="chain" id="PRO_5016669282" description="Foldase protein PrsA" evidence="14">
    <location>
        <begin position="22"/>
        <end position="317"/>
    </location>
</feature>
<dbReference type="Gene3D" id="3.10.50.40">
    <property type="match status" value="1"/>
</dbReference>
<dbReference type="InterPro" id="IPR050245">
    <property type="entry name" value="PrsA_foldase"/>
</dbReference>
<feature type="domain" description="PpiC" evidence="15">
    <location>
        <begin position="137"/>
        <end position="227"/>
    </location>
</feature>
<keyword evidence="12" id="KW-0175">Coiled coil</keyword>
<evidence type="ECO:0000256" key="9">
    <source>
        <dbReference type="ARBA" id="ARBA00023235"/>
    </source>
</evidence>
<evidence type="ECO:0000256" key="8">
    <source>
        <dbReference type="ARBA" id="ARBA00023139"/>
    </source>
</evidence>
<keyword evidence="6 11" id="KW-0697">Rotamase</keyword>
<name>A0A366E860_9BACI</name>
<keyword evidence="4 11" id="KW-1003">Cell membrane</keyword>
<evidence type="ECO:0000256" key="4">
    <source>
        <dbReference type="ARBA" id="ARBA00022475"/>
    </source>
</evidence>
<gene>
    <name evidence="11" type="primary">prsA</name>
    <name evidence="16" type="ORF">DES48_105116</name>
</gene>
<accession>A0A366E860</accession>
<reference evidence="16 17" key="1">
    <citation type="submission" date="2018-06" db="EMBL/GenBank/DDBJ databases">
        <title>Genomic Encyclopedia of Type Strains, Phase IV (KMG-IV): sequencing the most valuable type-strain genomes for metagenomic binning, comparative biology and taxonomic classification.</title>
        <authorList>
            <person name="Goeker M."/>
        </authorList>
    </citation>
    <scope>NUCLEOTIDE SEQUENCE [LARGE SCALE GENOMIC DNA]</scope>
    <source>
        <strain evidence="16 17">DSM 15140</strain>
    </source>
</reference>
<keyword evidence="5 11" id="KW-0732">Signal</keyword>
<dbReference type="GO" id="GO:0005886">
    <property type="term" value="C:plasma membrane"/>
    <property type="evidence" value="ECO:0007669"/>
    <property type="project" value="UniProtKB-SubCell"/>
</dbReference>
<evidence type="ECO:0000256" key="11">
    <source>
        <dbReference type="HAMAP-Rule" id="MF_01145"/>
    </source>
</evidence>
<sequence>MKKLAMAATIAAGVIALSACSSQDPETVVETDSGNVTKDEFYQELKSTSGESVLQQLVTKTILNDKYEVTDEEVDKQLQTYKDQYGDKWESILQQSGYVDEDDFRDDLRTQLLQQKAITEDVKVSDEEIQTRYDHMQKEVKASHILVADEETAKDIKSQLDDGADFAKLAEENSTDTGSASNGGDLGYFGAGDMVPEFEEAAYNLEVGEISDPVQTQNGWHIIKVTDKRETEEDVKPLEDIRDQIKQEIALTKVDNAAAQEKMNQLVEDANVDVKVEGMEDLFEQKATSQPASEDNSSSNEESSEDNSSSEDSSSEE</sequence>
<feature type="compositionally biased region" description="Acidic residues" evidence="13">
    <location>
        <begin position="302"/>
        <end position="317"/>
    </location>
</feature>
<dbReference type="Proteomes" id="UP000252254">
    <property type="component" value="Unassembled WGS sequence"/>
</dbReference>
<dbReference type="AlphaFoldDB" id="A0A366E860"/>
<dbReference type="InterPro" id="IPR037041">
    <property type="entry name" value="Trigger_fac_C_sf"/>
</dbReference>
<comment type="function">
    <text evidence="11">Plays a major role in protein secretion by helping the post-translocational extracellular folding of several secreted proteins.</text>
</comment>
<dbReference type="STRING" id="200904.GCA_900168775_01187"/>
<dbReference type="GO" id="GO:0015031">
    <property type="term" value="P:protein transport"/>
    <property type="evidence" value="ECO:0007669"/>
    <property type="project" value="InterPro"/>
</dbReference>
<dbReference type="GO" id="GO:0006457">
    <property type="term" value="P:protein folding"/>
    <property type="evidence" value="ECO:0007669"/>
    <property type="project" value="UniProtKB-UniRule"/>
</dbReference>
<dbReference type="OrthoDB" id="14196at2"/>
<evidence type="ECO:0000256" key="7">
    <source>
        <dbReference type="ARBA" id="ARBA00023136"/>
    </source>
</evidence>
<feature type="region of interest" description="Disordered" evidence="13">
    <location>
        <begin position="277"/>
        <end position="317"/>
    </location>
</feature>
<comment type="catalytic activity">
    <reaction evidence="1 11">
        <text>[protein]-peptidylproline (omega=180) = [protein]-peptidylproline (omega=0)</text>
        <dbReference type="Rhea" id="RHEA:16237"/>
        <dbReference type="Rhea" id="RHEA-COMP:10747"/>
        <dbReference type="Rhea" id="RHEA-COMP:10748"/>
        <dbReference type="ChEBI" id="CHEBI:83833"/>
        <dbReference type="ChEBI" id="CHEBI:83834"/>
        <dbReference type="EC" id="5.2.1.8"/>
    </reaction>
</comment>
<dbReference type="HAMAP" id="MF_01145">
    <property type="entry name" value="Foldase_PrsA"/>
    <property type="match status" value="1"/>
</dbReference>
<evidence type="ECO:0000256" key="2">
    <source>
        <dbReference type="ARBA" id="ARBA00004193"/>
    </source>
</evidence>
<evidence type="ECO:0000259" key="15">
    <source>
        <dbReference type="PROSITE" id="PS50198"/>
    </source>
</evidence>
<dbReference type="SUPFAM" id="SSF109998">
    <property type="entry name" value="Triger factor/SurA peptide-binding domain-like"/>
    <property type="match status" value="1"/>
</dbReference>
<evidence type="ECO:0000256" key="13">
    <source>
        <dbReference type="SAM" id="MobiDB-lite"/>
    </source>
</evidence>
<organism evidence="16 17">
    <name type="scientific">Paraliobacillus ryukyuensis</name>
    <dbReference type="NCBI Taxonomy" id="200904"/>
    <lineage>
        <taxon>Bacteria</taxon>
        <taxon>Bacillati</taxon>
        <taxon>Bacillota</taxon>
        <taxon>Bacilli</taxon>
        <taxon>Bacillales</taxon>
        <taxon>Bacillaceae</taxon>
        <taxon>Paraliobacillus</taxon>
    </lineage>
</organism>
<comment type="similarity">
    <text evidence="3 11">Belongs to the PrsA family.</text>
</comment>
<protein>
    <recommendedName>
        <fullName evidence="11">Foldase protein PrsA</fullName>
        <ecNumber evidence="11">5.2.1.8</ecNumber>
    </recommendedName>
</protein>
<dbReference type="PROSITE" id="PS01096">
    <property type="entry name" value="PPIC_PPIASE_1"/>
    <property type="match status" value="1"/>
</dbReference>
<keyword evidence="17" id="KW-1185">Reference proteome</keyword>
<dbReference type="EMBL" id="QNRI01000005">
    <property type="protein sequence ID" value="RBO98265.1"/>
    <property type="molecule type" value="Genomic_DNA"/>
</dbReference>
<evidence type="ECO:0000256" key="3">
    <source>
        <dbReference type="ARBA" id="ARBA00006071"/>
    </source>
</evidence>
<dbReference type="InterPro" id="IPR046357">
    <property type="entry name" value="PPIase_dom_sf"/>
</dbReference>
<keyword evidence="8 11" id="KW-0564">Palmitate</keyword>
<dbReference type="InterPro" id="IPR000297">
    <property type="entry name" value="PPIase_PpiC"/>
</dbReference>
<evidence type="ECO:0000313" key="16">
    <source>
        <dbReference type="EMBL" id="RBO98265.1"/>
    </source>
</evidence>
<dbReference type="PROSITE" id="PS50198">
    <property type="entry name" value="PPIC_PPIASE_2"/>
    <property type="match status" value="1"/>
</dbReference>
<proteinExistence type="inferred from homology"/>
<feature type="coiled-coil region" evidence="12">
    <location>
        <begin position="228"/>
        <end position="262"/>
    </location>
</feature>
<comment type="subcellular location">
    <subcellularLocation>
        <location evidence="2 11">Cell membrane</location>
        <topology evidence="2 11">Lipid-anchor</topology>
    </subcellularLocation>
</comment>
<evidence type="ECO:0000256" key="5">
    <source>
        <dbReference type="ARBA" id="ARBA00022729"/>
    </source>
</evidence>
<comment type="caution">
    <text evidence="16">The sequence shown here is derived from an EMBL/GenBank/DDBJ whole genome shotgun (WGS) entry which is preliminary data.</text>
</comment>